<evidence type="ECO:0000256" key="8">
    <source>
        <dbReference type="SAM" id="Phobius"/>
    </source>
</evidence>
<feature type="transmembrane region" description="Helical" evidence="8">
    <location>
        <begin position="71"/>
        <end position="94"/>
    </location>
</feature>
<protein>
    <submittedName>
        <fullName evidence="11">Solute carrier family 2, facilitated glucose transporter member 10 isoform X1</fullName>
    </submittedName>
</protein>
<dbReference type="KEGG" id="lak:106151585"/>
<dbReference type="PROSITE" id="PS00216">
    <property type="entry name" value="SUGAR_TRANSPORT_1"/>
    <property type="match status" value="1"/>
</dbReference>
<dbReference type="InParanoid" id="A0A1S3H2M4"/>
<keyword evidence="6 8" id="KW-1133">Transmembrane helix</keyword>
<dbReference type="RefSeq" id="XP_013380380.1">
    <property type="nucleotide sequence ID" value="XM_013524926.2"/>
</dbReference>
<dbReference type="Gene3D" id="1.20.1250.20">
    <property type="entry name" value="MFS general substrate transporter like domains"/>
    <property type="match status" value="2"/>
</dbReference>
<accession>A0A1S3H2M4</accession>
<dbReference type="GO" id="GO:0022857">
    <property type="term" value="F:transmembrane transporter activity"/>
    <property type="evidence" value="ECO:0007669"/>
    <property type="project" value="InterPro"/>
</dbReference>
<comment type="catalytic activity">
    <reaction evidence="1">
        <text>D-glucose(out) = D-glucose(in)</text>
        <dbReference type="Rhea" id="RHEA:60376"/>
        <dbReference type="ChEBI" id="CHEBI:4167"/>
    </reaction>
</comment>
<dbReference type="SUPFAM" id="SSF103473">
    <property type="entry name" value="MFS general substrate transporter"/>
    <property type="match status" value="1"/>
</dbReference>
<dbReference type="STRING" id="7574.A0A1S3H2M4"/>
<gene>
    <name evidence="11" type="primary">LOC106151585</name>
</gene>
<dbReference type="Pfam" id="PF00083">
    <property type="entry name" value="Sugar_tr"/>
    <property type="match status" value="2"/>
</dbReference>
<feature type="transmembrane region" description="Helical" evidence="8">
    <location>
        <begin position="529"/>
        <end position="554"/>
    </location>
</feature>
<dbReference type="NCBIfam" id="TIGR00879">
    <property type="entry name" value="SP"/>
    <property type="match status" value="1"/>
</dbReference>
<feature type="transmembrane region" description="Helical" evidence="8">
    <location>
        <begin position="141"/>
        <end position="159"/>
    </location>
</feature>
<evidence type="ECO:0000259" key="9">
    <source>
        <dbReference type="PROSITE" id="PS50850"/>
    </source>
</evidence>
<keyword evidence="4" id="KW-0813">Transport</keyword>
<feature type="transmembrane region" description="Helical" evidence="8">
    <location>
        <begin position="199"/>
        <end position="223"/>
    </location>
</feature>
<dbReference type="OrthoDB" id="4142200at2759"/>
<feature type="transmembrane region" description="Helical" evidence="8">
    <location>
        <begin position="114"/>
        <end position="134"/>
    </location>
</feature>
<feature type="transmembrane region" description="Helical" evidence="8">
    <location>
        <begin position="598"/>
        <end position="616"/>
    </location>
</feature>
<dbReference type="AlphaFoldDB" id="A0A1S3H2M4"/>
<reference evidence="11" key="1">
    <citation type="submission" date="2025-08" db="UniProtKB">
        <authorList>
            <consortium name="RefSeq"/>
        </authorList>
    </citation>
    <scope>IDENTIFICATION</scope>
    <source>
        <tissue evidence="11">Gonads</tissue>
    </source>
</reference>
<feature type="transmembrane region" description="Helical" evidence="8">
    <location>
        <begin position="165"/>
        <end position="187"/>
    </location>
</feature>
<evidence type="ECO:0000256" key="3">
    <source>
        <dbReference type="ARBA" id="ARBA00007004"/>
    </source>
</evidence>
<dbReference type="GeneID" id="106151585"/>
<keyword evidence="7 8" id="KW-0472">Membrane</keyword>
<evidence type="ECO:0000256" key="1">
    <source>
        <dbReference type="ARBA" id="ARBA00000618"/>
    </source>
</evidence>
<comment type="subcellular location">
    <subcellularLocation>
        <location evidence="2">Membrane</location>
        <topology evidence="2">Multi-pass membrane protein</topology>
    </subcellularLocation>
</comment>
<keyword evidence="11" id="KW-0762">Sugar transport</keyword>
<feature type="transmembrane region" description="Helical" evidence="8">
    <location>
        <begin position="566"/>
        <end position="586"/>
    </location>
</feature>
<dbReference type="InterPro" id="IPR003663">
    <property type="entry name" value="Sugar/inositol_transpt"/>
</dbReference>
<evidence type="ECO:0000313" key="10">
    <source>
        <dbReference type="Proteomes" id="UP000085678"/>
    </source>
</evidence>
<evidence type="ECO:0000256" key="2">
    <source>
        <dbReference type="ARBA" id="ARBA00004141"/>
    </source>
</evidence>
<dbReference type="PRINTS" id="PR00171">
    <property type="entry name" value="SUGRTRNSPORT"/>
</dbReference>
<keyword evidence="5 8" id="KW-0812">Transmembrane</keyword>
<feature type="transmembrane region" description="Helical" evidence="8">
    <location>
        <begin position="312"/>
        <end position="331"/>
    </location>
</feature>
<dbReference type="InterPro" id="IPR005828">
    <property type="entry name" value="MFS_sugar_transport-like"/>
</dbReference>
<dbReference type="PANTHER" id="PTHR48023">
    <property type="entry name" value="D-XYLOSE-PROTON SYMPORTER-LIKE 2"/>
    <property type="match status" value="1"/>
</dbReference>
<comment type="similarity">
    <text evidence="3">Belongs to the major facilitator superfamily. Sugar transporter (TC 2.A.1.1) family. Glucose transporter subfamily.</text>
</comment>
<feature type="transmembrane region" description="Helical" evidence="8">
    <location>
        <begin position="351"/>
        <end position="371"/>
    </location>
</feature>
<evidence type="ECO:0000256" key="5">
    <source>
        <dbReference type="ARBA" id="ARBA00022692"/>
    </source>
</evidence>
<dbReference type="Proteomes" id="UP000085678">
    <property type="component" value="Unplaced"/>
</dbReference>
<evidence type="ECO:0000313" key="11">
    <source>
        <dbReference type="RefSeq" id="XP_013380380.1"/>
    </source>
</evidence>
<dbReference type="PANTHER" id="PTHR48023:SF4">
    <property type="entry name" value="D-XYLOSE-PROTON SYMPORTER-LIKE 2"/>
    <property type="match status" value="1"/>
</dbReference>
<name>A0A1S3H2M4_LINAN</name>
<proteinExistence type="inferred from homology"/>
<evidence type="ECO:0000256" key="4">
    <source>
        <dbReference type="ARBA" id="ARBA00022448"/>
    </source>
</evidence>
<feature type="domain" description="Major facilitator superfamily (MFS) profile" evidence="9">
    <location>
        <begin position="76"/>
        <end position="620"/>
    </location>
</feature>
<dbReference type="PROSITE" id="PS50850">
    <property type="entry name" value="MFS"/>
    <property type="match status" value="1"/>
</dbReference>
<dbReference type="InterPro" id="IPR050820">
    <property type="entry name" value="MFS_Sugar_Transporter"/>
</dbReference>
<dbReference type="InterPro" id="IPR020846">
    <property type="entry name" value="MFS_dom"/>
</dbReference>
<sequence>MEALSNSQESLSDTAELLVMDRQGEHMASYSTNQHEGENVTLGVNEDGASGNGIGTSVAPSTAPPDGGNSIYVFVASLMAAIGGVLFGYDVGIISGALLQLKVDFSLSCIERELVVSTMLLGAVIGSLSGGFIVDYFGRRYAIMVNAGIFIIGALVLALSPNYSVLIVGRLVVGFAVSLSAIGECVYISEIAPPTKRGLLVSLNELGITVGLLLAYLVNYLFICVGAGWRYMFALSIVPALVQGIGMFFLPPSPRHLMLKRKEQQAQEVLQKLRGYSNVTVEWNAIKASVNKDGQQSFFDLFRGADNMRGRLLIGCGLVLFQQFTGQPNVLYYAPTIFLSIGFESDTSATLATVGLGVIKVLATVCALLSVDRTGRRTFLMFGGCCMGISIFLLGVGTLSLPHRDVRPCQNQNLTSPGVSRYQGCEPVTSGAGPEIGNLSSQSPAFAAGFDIFPVSTTHIPAQRERRDMNSSGSNYPPFVMGVDVIYDDNNTSGKTNSTVLFNSADTLSVEKNRTVDAPEWNVSPWTKWLSMVALMVYVAAFAVGFGPVTWLVLSEIFPSSIKGRAIAFATVMNWGSNVIISLTFLDIMNGLGASWTFIMYGIICAMSVAFIFAFVPETKNRSLEIISEELRDRGENNCTFTVCCQSLMFSSQPADVELQKVPVLQRQYGSTAEGDIPEDE</sequence>
<dbReference type="InterPro" id="IPR036259">
    <property type="entry name" value="MFS_trans_sf"/>
</dbReference>
<organism evidence="10 11">
    <name type="scientific">Lingula anatina</name>
    <name type="common">Brachiopod</name>
    <name type="synonym">Lingula unguis</name>
    <dbReference type="NCBI Taxonomy" id="7574"/>
    <lineage>
        <taxon>Eukaryota</taxon>
        <taxon>Metazoa</taxon>
        <taxon>Spiralia</taxon>
        <taxon>Lophotrochozoa</taxon>
        <taxon>Brachiopoda</taxon>
        <taxon>Linguliformea</taxon>
        <taxon>Lingulata</taxon>
        <taxon>Lingulida</taxon>
        <taxon>Linguloidea</taxon>
        <taxon>Lingulidae</taxon>
        <taxon>Lingula</taxon>
    </lineage>
</organism>
<evidence type="ECO:0000256" key="7">
    <source>
        <dbReference type="ARBA" id="ARBA00023136"/>
    </source>
</evidence>
<keyword evidence="10" id="KW-1185">Reference proteome</keyword>
<dbReference type="InterPro" id="IPR005829">
    <property type="entry name" value="Sugar_transporter_CS"/>
</dbReference>
<feature type="transmembrane region" description="Helical" evidence="8">
    <location>
        <begin position="229"/>
        <end position="250"/>
    </location>
</feature>
<dbReference type="GO" id="GO:1904659">
    <property type="term" value="P:D-glucose transmembrane transport"/>
    <property type="evidence" value="ECO:0007669"/>
    <property type="project" value="TreeGrafter"/>
</dbReference>
<dbReference type="GO" id="GO:0016020">
    <property type="term" value="C:membrane"/>
    <property type="evidence" value="ECO:0007669"/>
    <property type="project" value="UniProtKB-SubCell"/>
</dbReference>
<evidence type="ECO:0000256" key="6">
    <source>
        <dbReference type="ARBA" id="ARBA00022989"/>
    </source>
</evidence>
<feature type="transmembrane region" description="Helical" evidence="8">
    <location>
        <begin position="378"/>
        <end position="401"/>
    </location>
</feature>